<keyword evidence="2" id="KW-0012">Acyltransferase</keyword>
<reference evidence="2" key="1">
    <citation type="submission" date="2023-07" db="EMBL/GenBank/DDBJ databases">
        <authorList>
            <person name="Haufschild T."/>
            <person name="Kallscheuer N."/>
            <person name="Hammer J."/>
            <person name="Kohn T."/>
            <person name="Kabuu M."/>
            <person name="Jogler M."/>
            <person name="Wohfarth N."/>
            <person name="Heuer A."/>
            <person name="Rohde M."/>
            <person name="van Teeseling M.C.F."/>
            <person name="Jogler C."/>
        </authorList>
    </citation>
    <scope>NUCLEOTIDE SEQUENCE</scope>
    <source>
        <strain evidence="2">Strain 138</strain>
        <strain evidence="3">Strain 318</strain>
    </source>
</reference>
<dbReference type="RefSeq" id="WP_367885405.1">
    <property type="nucleotide sequence ID" value="NZ_CP130612.1"/>
</dbReference>
<gene>
    <name evidence="2" type="primary">tsaB</name>
    <name evidence="2" type="ORF">Strain138_001821</name>
    <name evidence="3" type="ORF">Strain318_001820</name>
</gene>
<feature type="domain" description="Gcp-like" evidence="1">
    <location>
        <begin position="50"/>
        <end position="144"/>
    </location>
</feature>
<evidence type="ECO:0000313" key="4">
    <source>
        <dbReference type="Proteomes" id="UP001229955"/>
    </source>
</evidence>
<dbReference type="InterPro" id="IPR000905">
    <property type="entry name" value="Gcp-like_dom"/>
</dbReference>
<dbReference type="EMBL" id="CP130612">
    <property type="protein sequence ID" value="WKW12528.1"/>
    <property type="molecule type" value="Genomic_DNA"/>
</dbReference>
<dbReference type="NCBIfam" id="TIGR03725">
    <property type="entry name" value="T6A_YeaZ"/>
    <property type="match status" value="1"/>
</dbReference>
<evidence type="ECO:0000259" key="1">
    <source>
        <dbReference type="Pfam" id="PF00814"/>
    </source>
</evidence>
<dbReference type="InterPro" id="IPR043129">
    <property type="entry name" value="ATPase_NBD"/>
</dbReference>
<keyword evidence="2" id="KW-0808">Transferase</keyword>
<evidence type="ECO:0000313" key="2">
    <source>
        <dbReference type="EMBL" id="WKW12528.1"/>
    </source>
</evidence>
<dbReference type="EC" id="2.3.1.234" evidence="2"/>
<dbReference type="Proteomes" id="UP001229955">
    <property type="component" value="Chromosome"/>
</dbReference>
<protein>
    <submittedName>
        <fullName evidence="2">tRNA (Adenosine(37)-N6)-threonylcarbamoyltransferase complex dimerization subunit type 1 TsaB</fullName>
        <ecNumber evidence="2">2.3.1.234</ecNumber>
    </submittedName>
</protein>
<dbReference type="InterPro" id="IPR022496">
    <property type="entry name" value="T6A_TsaB"/>
</dbReference>
<accession>A0AA49Q8U0</accession>
<organism evidence="2">
    <name type="scientific">Pseudogemmatithrix spongiicola</name>
    <dbReference type="NCBI Taxonomy" id="3062599"/>
    <lineage>
        <taxon>Bacteria</taxon>
        <taxon>Pseudomonadati</taxon>
        <taxon>Gemmatimonadota</taxon>
        <taxon>Gemmatimonadia</taxon>
        <taxon>Gemmatimonadales</taxon>
        <taxon>Gemmatimonadaceae</taxon>
        <taxon>Pseudogemmatithrix</taxon>
    </lineage>
</organism>
<dbReference type="Pfam" id="PF00814">
    <property type="entry name" value="TsaD"/>
    <property type="match status" value="1"/>
</dbReference>
<keyword evidence="4" id="KW-1185">Reference proteome</keyword>
<name>A0AA49JVR9_9BACT</name>
<proteinExistence type="predicted"/>
<dbReference type="GO" id="GO:0002949">
    <property type="term" value="P:tRNA threonylcarbamoyladenosine modification"/>
    <property type="evidence" value="ECO:0007669"/>
    <property type="project" value="InterPro"/>
</dbReference>
<dbReference type="Gene3D" id="3.30.420.40">
    <property type="match status" value="1"/>
</dbReference>
<dbReference type="EMBL" id="CP130613">
    <property type="protein sequence ID" value="WKW15435.1"/>
    <property type="molecule type" value="Genomic_DNA"/>
</dbReference>
<dbReference type="AlphaFoldDB" id="A0AA49JVR9"/>
<dbReference type="GO" id="GO:0061711">
    <property type="term" value="F:tRNA N(6)-L-threonylcarbamoyladenine synthase activity"/>
    <property type="evidence" value="ECO:0007669"/>
    <property type="project" value="UniProtKB-EC"/>
</dbReference>
<evidence type="ECO:0000313" key="3">
    <source>
        <dbReference type="EMBL" id="WKW15435.1"/>
    </source>
</evidence>
<sequence>MSVGSPPTPARGVVLAMDAAMGDGTIALLRDGALVDSRDVIMRSDRDETFFPALLGLLADCATPMHAIDSLVVGAGPGSFTALRVVGATAKGIAHARGVPLFSVSSLALTVAADASTAAAGTRWLSTLDALRGECYAALVSVGAEGVATRVEHLGLVRADAVAERAAELEALPIGPTAAHRAHPHARGVRRCLSLAAAAPADLATWEPMYGRLAEAQVKWEAAHGRPLG</sequence>
<accession>A0AA49JVR9</accession>
<dbReference type="KEGG" id="pspc:Strain318_001820"/>
<dbReference type="SUPFAM" id="SSF53067">
    <property type="entry name" value="Actin-like ATPase domain"/>
    <property type="match status" value="1"/>
</dbReference>